<organism evidence="1 2">
    <name type="scientific">Penicillium cosmopolitanum</name>
    <dbReference type="NCBI Taxonomy" id="1131564"/>
    <lineage>
        <taxon>Eukaryota</taxon>
        <taxon>Fungi</taxon>
        <taxon>Dikarya</taxon>
        <taxon>Ascomycota</taxon>
        <taxon>Pezizomycotina</taxon>
        <taxon>Eurotiomycetes</taxon>
        <taxon>Eurotiomycetidae</taxon>
        <taxon>Eurotiales</taxon>
        <taxon>Aspergillaceae</taxon>
        <taxon>Penicillium</taxon>
    </lineage>
</organism>
<dbReference type="AlphaFoldDB" id="A0A9W9VXN7"/>
<reference evidence="1" key="1">
    <citation type="submission" date="2022-12" db="EMBL/GenBank/DDBJ databases">
        <authorList>
            <person name="Petersen C."/>
        </authorList>
    </citation>
    <scope>NUCLEOTIDE SEQUENCE</scope>
    <source>
        <strain evidence="1">IBT 29677</strain>
    </source>
</reference>
<keyword evidence="2" id="KW-1185">Reference proteome</keyword>
<dbReference type="EMBL" id="JAPZBU010000008">
    <property type="protein sequence ID" value="KAJ5391214.1"/>
    <property type="molecule type" value="Genomic_DNA"/>
</dbReference>
<accession>A0A9W9VXN7</accession>
<reference evidence="1" key="2">
    <citation type="journal article" date="2023" name="IMA Fungus">
        <title>Comparative genomic study of the Penicillium genus elucidates a diverse pangenome and 15 lateral gene transfer events.</title>
        <authorList>
            <person name="Petersen C."/>
            <person name="Sorensen T."/>
            <person name="Nielsen M.R."/>
            <person name="Sondergaard T.E."/>
            <person name="Sorensen J.L."/>
            <person name="Fitzpatrick D.A."/>
            <person name="Frisvad J.C."/>
            <person name="Nielsen K.L."/>
        </authorList>
    </citation>
    <scope>NUCLEOTIDE SEQUENCE</scope>
    <source>
        <strain evidence="1">IBT 29677</strain>
    </source>
</reference>
<proteinExistence type="predicted"/>
<sequence>MDTKEDIEIDDQGSITTTLERDSPLPEDFYSLSRDAKLIHIYQLHALQKVQCESLKIRKTHLVAQERGLRPTVLSLNYGIQHLASSIAQAGALQEYNHHSRRYKELSPIVSQFQHDSDDLLVRVDALRSEVLTVNELLRRLPDVENCQTFMSISVQYSRLLDDVSQQASECQDLVSQCQPILSHLMPAIPGDLRAAWAKLKKVLEGRFGKDDVENY</sequence>
<comment type="caution">
    <text evidence="1">The sequence shown here is derived from an EMBL/GenBank/DDBJ whole genome shotgun (WGS) entry which is preliminary data.</text>
</comment>
<evidence type="ECO:0000313" key="2">
    <source>
        <dbReference type="Proteomes" id="UP001147747"/>
    </source>
</evidence>
<name>A0A9W9VXN7_9EURO</name>
<dbReference type="Proteomes" id="UP001147747">
    <property type="component" value="Unassembled WGS sequence"/>
</dbReference>
<dbReference type="GeneID" id="81370321"/>
<evidence type="ECO:0000313" key="1">
    <source>
        <dbReference type="EMBL" id="KAJ5391214.1"/>
    </source>
</evidence>
<protein>
    <submittedName>
        <fullName evidence="1">Uncharacterized protein</fullName>
    </submittedName>
</protein>
<dbReference type="RefSeq" id="XP_056486892.1">
    <property type="nucleotide sequence ID" value="XM_056631341.1"/>
</dbReference>
<gene>
    <name evidence="1" type="ORF">N7509_006704</name>
</gene>
<dbReference type="OrthoDB" id="10312250at2759"/>